<evidence type="ECO:0000259" key="2">
    <source>
        <dbReference type="PROSITE" id="PS51029"/>
    </source>
</evidence>
<accession>A0A811LGM2</accession>
<evidence type="ECO:0000313" key="4">
    <source>
        <dbReference type="Proteomes" id="UP000614601"/>
    </source>
</evidence>
<dbReference type="InterPro" id="IPR039353">
    <property type="entry name" value="TF_Adf1"/>
</dbReference>
<name>A0A811LGM2_9BILA</name>
<protein>
    <recommendedName>
        <fullName evidence="2">MADF domain-containing protein</fullName>
    </recommendedName>
</protein>
<dbReference type="EMBL" id="CAJFDH010000005">
    <property type="protein sequence ID" value="CAD5226335.1"/>
    <property type="molecule type" value="Genomic_DNA"/>
</dbReference>
<dbReference type="PANTHER" id="PTHR12243">
    <property type="entry name" value="MADF DOMAIN TRANSCRIPTION FACTOR"/>
    <property type="match status" value="1"/>
</dbReference>
<dbReference type="AlphaFoldDB" id="A0A811LGM2"/>
<evidence type="ECO:0000256" key="1">
    <source>
        <dbReference type="SAM" id="MobiDB-lite"/>
    </source>
</evidence>
<keyword evidence="4" id="KW-1185">Reference proteome</keyword>
<feature type="region of interest" description="Disordered" evidence="1">
    <location>
        <begin position="176"/>
        <end position="211"/>
    </location>
</feature>
<proteinExistence type="predicted"/>
<dbReference type="PANTHER" id="PTHR12243:SF67">
    <property type="entry name" value="COREPRESSOR OF PANGOLIN, ISOFORM A-RELATED"/>
    <property type="match status" value="1"/>
</dbReference>
<feature type="compositionally biased region" description="Low complexity" evidence="1">
    <location>
        <begin position="182"/>
        <end position="192"/>
    </location>
</feature>
<feature type="domain" description="MADF" evidence="2">
    <location>
        <begin position="24"/>
        <end position="113"/>
    </location>
</feature>
<comment type="caution">
    <text evidence="3">The sequence shown here is derived from an EMBL/GenBank/DDBJ whole genome shotgun (WGS) entry which is preliminary data.</text>
</comment>
<dbReference type="PROSITE" id="PS51029">
    <property type="entry name" value="MADF"/>
    <property type="match status" value="1"/>
</dbReference>
<dbReference type="SMART" id="SM00595">
    <property type="entry name" value="MADF"/>
    <property type="match status" value="1"/>
</dbReference>
<evidence type="ECO:0000313" key="3">
    <source>
        <dbReference type="EMBL" id="CAD5226335.1"/>
    </source>
</evidence>
<dbReference type="EMBL" id="CAJFCW020000005">
    <property type="protein sequence ID" value="CAG9122034.1"/>
    <property type="molecule type" value="Genomic_DNA"/>
</dbReference>
<dbReference type="InterPro" id="IPR006578">
    <property type="entry name" value="MADF-dom"/>
</dbReference>
<dbReference type="OrthoDB" id="5784419at2759"/>
<dbReference type="Pfam" id="PF10545">
    <property type="entry name" value="MADF_DNA_bdg"/>
    <property type="match status" value="1"/>
</dbReference>
<feature type="compositionally biased region" description="Basic and acidic residues" evidence="1">
    <location>
        <begin position="193"/>
        <end position="204"/>
    </location>
</feature>
<reference evidence="3" key="1">
    <citation type="submission" date="2020-09" db="EMBL/GenBank/DDBJ databases">
        <authorList>
            <person name="Kikuchi T."/>
        </authorList>
    </citation>
    <scope>NUCLEOTIDE SEQUENCE</scope>
    <source>
        <strain evidence="3">SH1</strain>
    </source>
</reference>
<dbReference type="Proteomes" id="UP000614601">
    <property type="component" value="Unassembled WGS sequence"/>
</dbReference>
<organism evidence="3 4">
    <name type="scientific">Bursaphelenchus okinawaensis</name>
    <dbReference type="NCBI Taxonomy" id="465554"/>
    <lineage>
        <taxon>Eukaryota</taxon>
        <taxon>Metazoa</taxon>
        <taxon>Ecdysozoa</taxon>
        <taxon>Nematoda</taxon>
        <taxon>Chromadorea</taxon>
        <taxon>Rhabditida</taxon>
        <taxon>Tylenchina</taxon>
        <taxon>Tylenchomorpha</taxon>
        <taxon>Aphelenchoidea</taxon>
        <taxon>Aphelenchoididae</taxon>
        <taxon>Bursaphelenchus</taxon>
    </lineage>
</organism>
<sequence>MVYRVRIPPAPITSCCLTPDQKDQLIRLVKDRPAIWDMNSQEYNNGNERRNAYAEVARIMSGGKYKYTSPEIQIEWKKLRDVFNRTLKKAIATNTDISWKYWKKMKFIAPPEQLEQLRGQQLCTATEDCEDIVQRLIDSSGINKEECIFENDEDGDDNKPVTSLEWISQTCDQVTNECTDNETPSPKESTSTKTEESEDVKVLEDTTEPSYEPVPKRRRFFQPASWLNHSPSVRLTNGPSVRLTNSPRTEDTFATFGAYVASQLRFISEKNKVNGVMLKREIMDLCVKYELDGL</sequence>
<gene>
    <name evidence="3" type="ORF">BOKJ2_LOCUS12026</name>
</gene>
<dbReference type="Proteomes" id="UP000783686">
    <property type="component" value="Unassembled WGS sequence"/>
</dbReference>